<dbReference type="GO" id="GO:0016301">
    <property type="term" value="F:kinase activity"/>
    <property type="evidence" value="ECO:0007669"/>
    <property type="project" value="UniProtKB-KW"/>
</dbReference>
<dbReference type="GO" id="GO:0005737">
    <property type="term" value="C:cytoplasm"/>
    <property type="evidence" value="ECO:0007669"/>
    <property type="project" value="TreeGrafter"/>
</dbReference>
<dbReference type="PANTHER" id="PTHR23408:SF3">
    <property type="entry name" value="METHYLMALONIC ACIDURIA TYPE A PROTEIN, MITOCHONDRIAL"/>
    <property type="match status" value="1"/>
</dbReference>
<dbReference type="Pfam" id="PF03308">
    <property type="entry name" value="MeaB"/>
    <property type="match status" value="1"/>
</dbReference>
<dbReference type="SUPFAM" id="SSF52540">
    <property type="entry name" value="P-loop containing nucleoside triphosphate hydrolases"/>
    <property type="match status" value="1"/>
</dbReference>
<keyword evidence="3" id="KW-1185">Reference proteome</keyword>
<protein>
    <submittedName>
        <fullName evidence="2">Putative periplasmic protein kinase ArgK and related GTPases of G3E family</fullName>
    </submittedName>
</protein>
<evidence type="ECO:0000313" key="3">
    <source>
        <dbReference type="Proteomes" id="UP000027601"/>
    </source>
</evidence>
<reference evidence="2 3" key="1">
    <citation type="journal article" date="2015" name="Microbes Environ.">
        <title>Distribution and evolution of nitrogen fixation genes in the phylum bacteroidetes.</title>
        <authorList>
            <person name="Inoue J."/>
            <person name="Oshima K."/>
            <person name="Suda W."/>
            <person name="Sakamoto M."/>
            <person name="Iino T."/>
            <person name="Noda S."/>
            <person name="Hongoh Y."/>
            <person name="Hattori M."/>
            <person name="Ohkuma M."/>
        </authorList>
    </citation>
    <scope>NUCLEOTIDE SEQUENCE [LARGE SCALE GENOMIC DNA]</scope>
    <source>
        <strain evidence="2 3">JCM 15093</strain>
    </source>
</reference>
<organism evidence="2 3">
    <name type="scientific">Bacteroides graminisolvens DSM 19988 = JCM 15093</name>
    <dbReference type="NCBI Taxonomy" id="1121097"/>
    <lineage>
        <taxon>Bacteria</taxon>
        <taxon>Pseudomonadati</taxon>
        <taxon>Bacteroidota</taxon>
        <taxon>Bacteroidia</taxon>
        <taxon>Bacteroidales</taxon>
        <taxon>Bacteroidaceae</taxon>
        <taxon>Bacteroides</taxon>
    </lineage>
</organism>
<dbReference type="Gene3D" id="1.20.5.170">
    <property type="match status" value="1"/>
</dbReference>
<dbReference type="Gene3D" id="3.40.50.300">
    <property type="entry name" value="P-loop containing nucleotide triphosphate hydrolases"/>
    <property type="match status" value="1"/>
</dbReference>
<dbReference type="Proteomes" id="UP000027601">
    <property type="component" value="Unassembled WGS sequence"/>
</dbReference>
<dbReference type="NCBIfam" id="TIGR00750">
    <property type="entry name" value="lao"/>
    <property type="match status" value="1"/>
</dbReference>
<evidence type="ECO:0000313" key="2">
    <source>
        <dbReference type="EMBL" id="GAK35847.1"/>
    </source>
</evidence>
<comment type="caution">
    <text evidence="2">The sequence shown here is derived from an EMBL/GenBank/DDBJ whole genome shotgun (WGS) entry which is preliminary data.</text>
</comment>
<dbReference type="GO" id="GO:0003924">
    <property type="term" value="F:GTPase activity"/>
    <property type="evidence" value="ECO:0007669"/>
    <property type="project" value="InterPro"/>
</dbReference>
<dbReference type="InterPro" id="IPR005129">
    <property type="entry name" value="GTPase_ArgK"/>
</dbReference>
<dbReference type="PANTHER" id="PTHR23408">
    <property type="entry name" value="METHYLMALONYL-COA MUTASE"/>
    <property type="match status" value="1"/>
</dbReference>
<dbReference type="Gene3D" id="1.10.287.130">
    <property type="match status" value="1"/>
</dbReference>
<comment type="similarity">
    <text evidence="1">Belongs to the SIMIBI class G3E GTPase family. ArgK/MeaB subfamily.</text>
</comment>
<dbReference type="NCBIfam" id="NF006958">
    <property type="entry name" value="PRK09435.1"/>
    <property type="match status" value="1"/>
</dbReference>
<accession>A0A069D076</accession>
<dbReference type="RefSeq" id="WP_024995900.1">
    <property type="nucleotide sequence ID" value="NZ_ATZI01000001.1"/>
</dbReference>
<dbReference type="AlphaFoldDB" id="A0A069D076"/>
<dbReference type="EMBL" id="BAJS01000003">
    <property type="protein sequence ID" value="GAK35847.1"/>
    <property type="molecule type" value="Genomic_DNA"/>
</dbReference>
<name>A0A069D076_9BACE</name>
<gene>
    <name evidence="2" type="ORF">JCM15093_974</name>
</gene>
<sequence length="366" mass="40411">MEHPENNQEYKGLAVNRGIEQPASVNPYLKAQRKAKRRTLSVAEFVEGILQGNVTILSQAVTLVESVKPEHQSIAQEVIEKCLPYSGNSVRVGISGVPGAGKSTSIDVFGLHELQKGGKLAVLAIDPSSERSKGSILGDKTRMEQLSVHPDSFIRPSPSAGSLGGVARKTRETIILCEAAGFDKIFVETVGVGQSETAVHSMVDFFLLIQLAGTGDELQGIKRGIMEMADGIVINKADGSNVDKAQLAATQFRNALHLFPAPDSGWTPRVLTYSGFYNLGVKEIWDMIDEYIAFVKENGYFDYRRNEQSKYWMYEAINEHLRDSFYNNEVVKSMLADKERQVLEANLTSFVAARNLLDAYFAELKK</sequence>
<dbReference type="CDD" id="cd03114">
    <property type="entry name" value="MMAA-like"/>
    <property type="match status" value="1"/>
</dbReference>
<dbReference type="eggNOG" id="COG1703">
    <property type="taxonomic scope" value="Bacteria"/>
</dbReference>
<dbReference type="GO" id="GO:0005525">
    <property type="term" value="F:GTP binding"/>
    <property type="evidence" value="ECO:0007669"/>
    <property type="project" value="InterPro"/>
</dbReference>
<keyword evidence="2" id="KW-0418">Kinase</keyword>
<dbReference type="InterPro" id="IPR027417">
    <property type="entry name" value="P-loop_NTPase"/>
</dbReference>
<dbReference type="OrthoDB" id="9778292at2"/>
<dbReference type="STRING" id="1121097.GCA_000428125_00635"/>
<evidence type="ECO:0000256" key="1">
    <source>
        <dbReference type="ARBA" id="ARBA00009625"/>
    </source>
</evidence>
<proteinExistence type="inferred from homology"/>
<keyword evidence="2" id="KW-0808">Transferase</keyword>